<feature type="signal peptide" evidence="2">
    <location>
        <begin position="1"/>
        <end position="50"/>
    </location>
</feature>
<sequence length="353" mass="37029">MRIAAESALAPSVSCSLPVAVAPGTRRRHCLVAAAAVAALAGLPAGAAHAQQAKEVKLGYALAVNSHYGAAAQAWADTVEKGTNGAFKFKQFPSSALGGERELIEGLQLGTVEAVIVSTGALSNFVPDVGVVDIPFLFRDTAHARGVLDGAFGQELLGKFKARGLIALAWGEQGFRHLTNNKHPVKAPADLKGLKIRVTENPVHITAFRTLGASPTPMSWPEVIGALQQGTIDGQENPMSVIVSAKLPQVQKYLSLTGHVYAPMALIVSPNFWSGLNDAQKAAFTQGAKAGAQASRKFVDDVEQKGLAEVNAAGMQVVESVDKAAFQKALEPAYKQYAAKFGQKTLDQITGAK</sequence>
<keyword evidence="4" id="KW-1185">Reference proteome</keyword>
<proteinExistence type="predicted"/>
<dbReference type="SUPFAM" id="SSF53850">
    <property type="entry name" value="Periplasmic binding protein-like II"/>
    <property type="match status" value="1"/>
</dbReference>
<keyword evidence="1 2" id="KW-0732">Signal</keyword>
<dbReference type="EMBL" id="FOMQ01000012">
    <property type="protein sequence ID" value="SFE03080.1"/>
    <property type="molecule type" value="Genomic_DNA"/>
</dbReference>
<evidence type="ECO:0000313" key="3">
    <source>
        <dbReference type="EMBL" id="SFE03080.1"/>
    </source>
</evidence>
<dbReference type="NCBIfam" id="NF037995">
    <property type="entry name" value="TRAP_S1"/>
    <property type="match status" value="1"/>
</dbReference>
<dbReference type="GO" id="GO:0030246">
    <property type="term" value="F:carbohydrate binding"/>
    <property type="evidence" value="ECO:0007669"/>
    <property type="project" value="TreeGrafter"/>
</dbReference>
<dbReference type="GO" id="GO:0055085">
    <property type="term" value="P:transmembrane transport"/>
    <property type="evidence" value="ECO:0007669"/>
    <property type="project" value="InterPro"/>
</dbReference>
<dbReference type="Pfam" id="PF03480">
    <property type="entry name" value="DctP"/>
    <property type="match status" value="1"/>
</dbReference>
<dbReference type="InterPro" id="IPR038404">
    <property type="entry name" value="TRAP_DctP_sf"/>
</dbReference>
<accession>A0A1I1XCJ1</accession>
<dbReference type="OrthoDB" id="9794826at2"/>
<dbReference type="STRING" id="32040.SAMN04489710_11223"/>
<dbReference type="AlphaFoldDB" id="A0A1I1XCJ1"/>
<dbReference type="PANTHER" id="PTHR33376:SF2">
    <property type="entry name" value="DICARBOXYLATE-BINDING PERIPLASMIC PROTEIN"/>
    <property type="match status" value="1"/>
</dbReference>
<dbReference type="GO" id="GO:0030288">
    <property type="term" value="C:outer membrane-bounded periplasmic space"/>
    <property type="evidence" value="ECO:0007669"/>
    <property type="project" value="InterPro"/>
</dbReference>
<name>A0A1I1XCJ1_9BURK</name>
<reference evidence="4" key="1">
    <citation type="submission" date="2016-10" db="EMBL/GenBank/DDBJ databases">
        <authorList>
            <person name="Varghese N."/>
            <person name="Submissions S."/>
        </authorList>
    </citation>
    <scope>NUCLEOTIDE SEQUENCE [LARGE SCALE GENOMIC DNA]</scope>
    <source>
        <strain evidence="4">DSM 7481</strain>
    </source>
</reference>
<protein>
    <submittedName>
        <fullName evidence="3">Tripartite ATP-independent transporter solute receptor, DctP family</fullName>
    </submittedName>
</protein>
<dbReference type="InterPro" id="IPR004682">
    <property type="entry name" value="TRAP_DctP"/>
</dbReference>
<organism evidence="3 4">
    <name type="scientific">Paracidovorax konjaci</name>
    <dbReference type="NCBI Taxonomy" id="32040"/>
    <lineage>
        <taxon>Bacteria</taxon>
        <taxon>Pseudomonadati</taxon>
        <taxon>Pseudomonadota</taxon>
        <taxon>Betaproteobacteria</taxon>
        <taxon>Burkholderiales</taxon>
        <taxon>Comamonadaceae</taxon>
        <taxon>Paracidovorax</taxon>
    </lineage>
</organism>
<gene>
    <name evidence="3" type="ORF">SAMN04489710_11223</name>
</gene>
<feature type="chain" id="PRO_5011790119" evidence="2">
    <location>
        <begin position="51"/>
        <end position="353"/>
    </location>
</feature>
<dbReference type="RefSeq" id="WP_092954714.1">
    <property type="nucleotide sequence ID" value="NZ_FOMQ01000012.1"/>
</dbReference>
<evidence type="ECO:0000256" key="2">
    <source>
        <dbReference type="SAM" id="SignalP"/>
    </source>
</evidence>
<dbReference type="Gene3D" id="3.40.190.170">
    <property type="entry name" value="Bacterial extracellular solute-binding protein, family 7"/>
    <property type="match status" value="1"/>
</dbReference>
<dbReference type="NCBIfam" id="TIGR00787">
    <property type="entry name" value="dctP"/>
    <property type="match status" value="1"/>
</dbReference>
<dbReference type="PANTHER" id="PTHR33376">
    <property type="match status" value="1"/>
</dbReference>
<evidence type="ECO:0000256" key="1">
    <source>
        <dbReference type="ARBA" id="ARBA00022729"/>
    </source>
</evidence>
<keyword evidence="3" id="KW-0675">Receptor</keyword>
<dbReference type="PIRSF" id="PIRSF006470">
    <property type="entry name" value="DctB"/>
    <property type="match status" value="1"/>
</dbReference>
<evidence type="ECO:0000313" key="4">
    <source>
        <dbReference type="Proteomes" id="UP000199517"/>
    </source>
</evidence>
<dbReference type="PROSITE" id="PS51318">
    <property type="entry name" value="TAT"/>
    <property type="match status" value="1"/>
</dbReference>
<dbReference type="Proteomes" id="UP000199517">
    <property type="component" value="Unassembled WGS sequence"/>
</dbReference>
<dbReference type="InterPro" id="IPR006311">
    <property type="entry name" value="TAT_signal"/>
</dbReference>
<dbReference type="CDD" id="cd13675">
    <property type="entry name" value="PBP2_TRAP_SBP_like_5"/>
    <property type="match status" value="1"/>
</dbReference>
<dbReference type="InterPro" id="IPR018389">
    <property type="entry name" value="DctP_fam"/>
</dbReference>